<evidence type="ECO:0000256" key="2">
    <source>
        <dbReference type="SAM" id="Phobius"/>
    </source>
</evidence>
<feature type="signal peptide" evidence="3">
    <location>
        <begin position="1"/>
        <end position="24"/>
    </location>
</feature>
<dbReference type="Proteomes" id="UP000292373">
    <property type="component" value="Unassembled WGS sequence"/>
</dbReference>
<evidence type="ECO:0000313" key="5">
    <source>
        <dbReference type="Proteomes" id="UP000292373"/>
    </source>
</evidence>
<name>A0A4Q9KCA2_9ACTN</name>
<dbReference type="AlphaFoldDB" id="A0A4Q9KCA2"/>
<evidence type="ECO:0000313" key="4">
    <source>
        <dbReference type="EMBL" id="TBT83786.1"/>
    </source>
</evidence>
<keyword evidence="2" id="KW-0812">Transmembrane</keyword>
<feature type="region of interest" description="Disordered" evidence="1">
    <location>
        <begin position="207"/>
        <end position="267"/>
    </location>
</feature>
<keyword evidence="5" id="KW-1185">Reference proteome</keyword>
<keyword evidence="2" id="KW-1133">Transmembrane helix</keyword>
<dbReference type="PROSITE" id="PS51257">
    <property type="entry name" value="PROKAR_LIPOPROTEIN"/>
    <property type="match status" value="1"/>
</dbReference>
<dbReference type="RefSeq" id="WP_131168790.1">
    <property type="nucleotide sequence ID" value="NZ_SDMQ01000010.1"/>
</dbReference>
<dbReference type="PROSITE" id="PS51318">
    <property type="entry name" value="TAT"/>
    <property type="match status" value="1"/>
</dbReference>
<organism evidence="4 5">
    <name type="scientific">Propioniciclava sinopodophylli</name>
    <dbReference type="NCBI Taxonomy" id="1837344"/>
    <lineage>
        <taxon>Bacteria</taxon>
        <taxon>Bacillati</taxon>
        <taxon>Actinomycetota</taxon>
        <taxon>Actinomycetes</taxon>
        <taxon>Propionibacteriales</taxon>
        <taxon>Propionibacteriaceae</taxon>
        <taxon>Propioniciclava</taxon>
    </lineage>
</organism>
<accession>A0A4Q9KCA2</accession>
<reference evidence="4 5" key="1">
    <citation type="submission" date="2019-01" db="EMBL/GenBank/DDBJ databases">
        <title>Lactibacter flavus gen. nov., sp. nov., a novel bacterium of the family Propionibacteriaceae isolated from raw milk and dairy products.</title>
        <authorList>
            <person name="Huptas C."/>
            <person name="Wenning M."/>
            <person name="Breitenwieser F."/>
            <person name="Doll E."/>
            <person name="Von Neubeck M."/>
            <person name="Busse H.-J."/>
            <person name="Scherer S."/>
        </authorList>
    </citation>
    <scope>NUCLEOTIDE SEQUENCE [LARGE SCALE GENOMIC DNA]</scope>
    <source>
        <strain evidence="4 5">KCTC 33808</strain>
    </source>
</reference>
<feature type="chain" id="PRO_5039258137" description="DUF3153 domain-containing protein" evidence="3">
    <location>
        <begin position="25"/>
        <end position="267"/>
    </location>
</feature>
<evidence type="ECO:0000256" key="3">
    <source>
        <dbReference type="SAM" id="SignalP"/>
    </source>
</evidence>
<comment type="caution">
    <text evidence="4">The sequence shown here is derived from an EMBL/GenBank/DDBJ whole genome shotgun (WGS) entry which is preliminary data.</text>
</comment>
<keyword evidence="3" id="KW-0732">Signal</keyword>
<evidence type="ECO:0008006" key="6">
    <source>
        <dbReference type="Google" id="ProtNLM"/>
    </source>
</evidence>
<sequence>MAEPRRTTSRRAALAAGAILAALALTGCDATGDVVVGAETVSLDVRVSHGIAEFADGGSPCDGWAHTSLLVVSDVVSAGGRVDCRLTAELPRDELGNVPDVTVRTAGGHVFLTLPSYAFQAIEPDSTLDLTTTFADAEVVAASGGEVVGDRVRWRSLLDLQDGGMGVTLRVAPGVPGWLVPGALGLGLGFALVAAVRGLALALVGRRDEPPDPVHGYPRRRQGLPFRRPAPTTGAHGADGSSLAPAPRARPTAPRDPDDSGQWAPGP</sequence>
<dbReference type="InterPro" id="IPR006311">
    <property type="entry name" value="TAT_signal"/>
</dbReference>
<dbReference type="EMBL" id="SDMQ01000010">
    <property type="protein sequence ID" value="TBT83786.1"/>
    <property type="molecule type" value="Genomic_DNA"/>
</dbReference>
<proteinExistence type="predicted"/>
<gene>
    <name evidence="4" type="ORF">ET989_10750</name>
</gene>
<feature type="transmembrane region" description="Helical" evidence="2">
    <location>
        <begin position="178"/>
        <end position="200"/>
    </location>
</feature>
<protein>
    <recommendedName>
        <fullName evidence="6">DUF3153 domain-containing protein</fullName>
    </recommendedName>
</protein>
<keyword evidence="2" id="KW-0472">Membrane</keyword>
<evidence type="ECO:0000256" key="1">
    <source>
        <dbReference type="SAM" id="MobiDB-lite"/>
    </source>
</evidence>